<dbReference type="EMBL" id="CP003555">
    <property type="protein sequence ID" value="AFK62484.1"/>
    <property type="molecule type" value="Genomic_DNA"/>
</dbReference>
<proteinExistence type="predicted"/>
<dbReference type="Proteomes" id="UP000005267">
    <property type="component" value="Chromosome"/>
</dbReference>
<accession>I3UBU6</accession>
<dbReference type="HOGENOM" id="CLU_2366593_0_0_4"/>
<name>I3UBU6_ADVKW</name>
<protein>
    <submittedName>
        <fullName evidence="2">Uncharacterized protein</fullName>
    </submittedName>
</protein>
<dbReference type="RefSeq" id="WP_014750575.1">
    <property type="nucleotide sequence ID" value="NC_017964.1"/>
</dbReference>
<evidence type="ECO:0000313" key="3">
    <source>
        <dbReference type="Proteomes" id="UP000005267"/>
    </source>
</evidence>
<evidence type="ECO:0000256" key="1">
    <source>
        <dbReference type="SAM" id="MobiDB-lite"/>
    </source>
</evidence>
<organism evidence="2 3">
    <name type="scientific">Advenella kashmirensis (strain DSM 17095 / LMG 22695 / WT001)</name>
    <name type="common">Tetrathiobacter kashmirensis</name>
    <dbReference type="NCBI Taxonomy" id="1036672"/>
    <lineage>
        <taxon>Bacteria</taxon>
        <taxon>Pseudomonadati</taxon>
        <taxon>Pseudomonadota</taxon>
        <taxon>Betaproteobacteria</taxon>
        <taxon>Burkholderiales</taxon>
        <taxon>Alcaligenaceae</taxon>
    </lineage>
</organism>
<dbReference type="STRING" id="1036672.TKWG_11370"/>
<reference evidence="2 3" key="1">
    <citation type="journal article" date="2011" name="J. Bacteriol.">
        <title>Whole-genome shotgun sequencing of the sulfur-oxidizing chemoautotroph Tetrathiobacter kashmirensis.</title>
        <authorList>
            <person name="Ghosh W."/>
            <person name="George A."/>
            <person name="Agarwal A."/>
            <person name="Raj P."/>
            <person name="Alam M."/>
            <person name="Pyne P."/>
            <person name="Das Gupta S.K."/>
        </authorList>
    </citation>
    <scope>NUCLEOTIDE SEQUENCE [LARGE SCALE GENOMIC DNA]</scope>
    <source>
        <strain evidence="2 3">WT001</strain>
    </source>
</reference>
<keyword evidence="3" id="KW-1185">Reference proteome</keyword>
<sequence>MTAFIDVRINPTGSLVAINLAIANRMLLKIRMIFTILLQQNFSYEINQFFLKFCQKNEKKRQLLFWQPGFPSHACSAGTTGQDPLRDTAGQKSVG</sequence>
<gene>
    <name evidence="2" type="ordered locus">TKWG_11370</name>
</gene>
<dbReference type="AlphaFoldDB" id="I3UBU6"/>
<reference evidence="3" key="2">
    <citation type="journal article" date="2013" name="PLoS ONE">
        <title>Genome implosion elicits host-confinement in Alcaligenaceae: evidence from the comparative genomics of Tetrathiobacter kashmirensis, a pathogen in the making.</title>
        <authorList>
            <person name="Ghosh W."/>
            <person name="Alam M."/>
            <person name="Roy C."/>
            <person name="Pyne P."/>
            <person name="George A."/>
            <person name="Chakraborty R."/>
            <person name="Majumder S."/>
            <person name="Agarwal A."/>
            <person name="Chakraborty S."/>
            <person name="Majumdar S."/>
            <person name="Gupta S.K."/>
        </authorList>
    </citation>
    <scope>NUCLEOTIDE SEQUENCE [LARGE SCALE GENOMIC DNA]</scope>
    <source>
        <strain evidence="3">WT001</strain>
    </source>
</reference>
<evidence type="ECO:0000313" key="2">
    <source>
        <dbReference type="EMBL" id="AFK62484.1"/>
    </source>
</evidence>
<dbReference type="KEGG" id="aka:TKWG_11370"/>
<feature type="region of interest" description="Disordered" evidence="1">
    <location>
        <begin position="75"/>
        <end position="95"/>
    </location>
</feature>